<keyword evidence="3" id="KW-1185">Reference proteome</keyword>
<evidence type="ECO:0000256" key="1">
    <source>
        <dbReference type="SAM" id="Phobius"/>
    </source>
</evidence>
<dbReference type="STRING" id="29341.RSJ17_16820"/>
<name>A0A0C1U0U1_9CLOT</name>
<keyword evidence="1" id="KW-0812">Transmembrane</keyword>
<evidence type="ECO:0000313" key="2">
    <source>
        <dbReference type="EMBL" id="KIE46464.1"/>
    </source>
</evidence>
<protein>
    <submittedName>
        <fullName evidence="2">Uncharacterized protein</fullName>
    </submittedName>
</protein>
<dbReference type="OrthoDB" id="9933486at2"/>
<dbReference type="AlphaFoldDB" id="A0A0C1U0U1"/>
<dbReference type="EMBL" id="AYSO01000017">
    <property type="protein sequence ID" value="KIE46464.1"/>
    <property type="molecule type" value="Genomic_DNA"/>
</dbReference>
<feature type="transmembrane region" description="Helical" evidence="1">
    <location>
        <begin position="35"/>
        <end position="57"/>
    </location>
</feature>
<organism evidence="2 3">
    <name type="scientific">Clostridium argentinense CDC 2741</name>
    <dbReference type="NCBI Taxonomy" id="1418104"/>
    <lineage>
        <taxon>Bacteria</taxon>
        <taxon>Bacillati</taxon>
        <taxon>Bacillota</taxon>
        <taxon>Clostridia</taxon>
        <taxon>Eubacteriales</taxon>
        <taxon>Clostridiaceae</taxon>
        <taxon>Clostridium</taxon>
    </lineage>
</organism>
<keyword evidence="1" id="KW-0472">Membrane</keyword>
<dbReference type="Proteomes" id="UP000031366">
    <property type="component" value="Unassembled WGS sequence"/>
</dbReference>
<reference evidence="2 3" key="1">
    <citation type="journal article" date="2015" name="Infect. Genet. Evol.">
        <title>Genomic sequences of six botulinum neurotoxin-producing strains representing three clostridial species illustrate the mobility and diversity of botulinum neurotoxin genes.</title>
        <authorList>
            <person name="Smith T.J."/>
            <person name="Hill K.K."/>
            <person name="Xie G."/>
            <person name="Foley B.T."/>
            <person name="Williamson C.H."/>
            <person name="Foster J.T."/>
            <person name="Johnson S.L."/>
            <person name="Chertkov O."/>
            <person name="Teshima H."/>
            <person name="Gibbons H.S."/>
            <person name="Johnsky L.A."/>
            <person name="Karavis M.A."/>
            <person name="Smith L.A."/>
        </authorList>
    </citation>
    <scope>NUCLEOTIDE SEQUENCE [LARGE SCALE GENOMIC DNA]</scope>
    <source>
        <strain evidence="2 3">CDC 2741</strain>
    </source>
</reference>
<dbReference type="RefSeq" id="WP_039633582.1">
    <property type="nucleotide sequence ID" value="NZ_AYSO01000017.1"/>
</dbReference>
<sequence length="96" mass="11080">MKNEREFLNGMWCKVNILEYEELEKTRVKAINRRLTMKSIGTAIFTIIAFLFVILCPQFVVDSIYPLTIGGLSIAFIIEYLSTNTLEDKTYGNHNI</sequence>
<comment type="caution">
    <text evidence="2">The sequence shown here is derived from an EMBL/GenBank/DDBJ whole genome shotgun (WGS) entry which is preliminary data.</text>
</comment>
<feature type="transmembrane region" description="Helical" evidence="1">
    <location>
        <begin position="63"/>
        <end position="81"/>
    </location>
</feature>
<proteinExistence type="predicted"/>
<evidence type="ECO:0000313" key="3">
    <source>
        <dbReference type="Proteomes" id="UP000031366"/>
    </source>
</evidence>
<gene>
    <name evidence="2" type="ORF">U732_1740</name>
</gene>
<keyword evidence="1" id="KW-1133">Transmembrane helix</keyword>
<accession>A0A0C1U0U1</accession>